<sequence>MVNEMEPIFTSKLIQACITCIKIINNSILAGVGGTIYIYNVVTASFQRRFKIFEGSKIHGMEINLADKQIFIFSGQKMKLIRYENDLKIFQENPHFCLKTGFSQRNLSTIIQG</sequence>
<keyword evidence="2" id="KW-1185">Reference proteome</keyword>
<gene>
    <name evidence="1" type="ORF">HHI36_012889</name>
</gene>
<evidence type="ECO:0000313" key="2">
    <source>
        <dbReference type="Proteomes" id="UP001516400"/>
    </source>
</evidence>
<dbReference type="Proteomes" id="UP001516400">
    <property type="component" value="Unassembled WGS sequence"/>
</dbReference>
<evidence type="ECO:0000313" key="1">
    <source>
        <dbReference type="EMBL" id="KAL3277545.1"/>
    </source>
</evidence>
<name>A0ABD2NFS8_9CUCU</name>
<accession>A0ABD2NFS8</accession>
<dbReference type="InterPro" id="IPR036322">
    <property type="entry name" value="WD40_repeat_dom_sf"/>
</dbReference>
<reference evidence="1 2" key="1">
    <citation type="journal article" date="2021" name="BMC Biol.">
        <title>Horizontally acquired antibacterial genes associated with adaptive radiation of ladybird beetles.</title>
        <authorList>
            <person name="Li H.S."/>
            <person name="Tang X.F."/>
            <person name="Huang Y.H."/>
            <person name="Xu Z.Y."/>
            <person name="Chen M.L."/>
            <person name="Du X.Y."/>
            <person name="Qiu B.Y."/>
            <person name="Chen P.T."/>
            <person name="Zhang W."/>
            <person name="Slipinski A."/>
            <person name="Escalona H.E."/>
            <person name="Waterhouse R.M."/>
            <person name="Zwick A."/>
            <person name="Pang H."/>
        </authorList>
    </citation>
    <scope>NUCLEOTIDE SEQUENCE [LARGE SCALE GENOMIC DNA]</scope>
    <source>
        <strain evidence="1">SYSU2018</strain>
    </source>
</reference>
<organism evidence="1 2">
    <name type="scientific">Cryptolaemus montrouzieri</name>
    <dbReference type="NCBI Taxonomy" id="559131"/>
    <lineage>
        <taxon>Eukaryota</taxon>
        <taxon>Metazoa</taxon>
        <taxon>Ecdysozoa</taxon>
        <taxon>Arthropoda</taxon>
        <taxon>Hexapoda</taxon>
        <taxon>Insecta</taxon>
        <taxon>Pterygota</taxon>
        <taxon>Neoptera</taxon>
        <taxon>Endopterygota</taxon>
        <taxon>Coleoptera</taxon>
        <taxon>Polyphaga</taxon>
        <taxon>Cucujiformia</taxon>
        <taxon>Coccinelloidea</taxon>
        <taxon>Coccinellidae</taxon>
        <taxon>Scymninae</taxon>
        <taxon>Scymnini</taxon>
        <taxon>Cryptolaemus</taxon>
    </lineage>
</organism>
<dbReference type="EMBL" id="JABFTP020000103">
    <property type="protein sequence ID" value="KAL3277545.1"/>
    <property type="molecule type" value="Genomic_DNA"/>
</dbReference>
<protein>
    <submittedName>
        <fullName evidence="1">Uncharacterized protein</fullName>
    </submittedName>
</protein>
<comment type="caution">
    <text evidence="1">The sequence shown here is derived from an EMBL/GenBank/DDBJ whole genome shotgun (WGS) entry which is preliminary data.</text>
</comment>
<dbReference type="SUPFAM" id="SSF50978">
    <property type="entry name" value="WD40 repeat-like"/>
    <property type="match status" value="1"/>
</dbReference>
<proteinExistence type="predicted"/>
<dbReference type="AlphaFoldDB" id="A0ABD2NFS8"/>